<evidence type="ECO:0008006" key="3">
    <source>
        <dbReference type="Google" id="ProtNLM"/>
    </source>
</evidence>
<organism evidence="1 2">
    <name type="scientific">Microlunatus elymi</name>
    <dbReference type="NCBI Taxonomy" id="2596828"/>
    <lineage>
        <taxon>Bacteria</taxon>
        <taxon>Bacillati</taxon>
        <taxon>Actinomycetota</taxon>
        <taxon>Actinomycetes</taxon>
        <taxon>Propionibacteriales</taxon>
        <taxon>Propionibacteriaceae</taxon>
        <taxon>Microlunatus</taxon>
    </lineage>
</organism>
<evidence type="ECO:0000313" key="1">
    <source>
        <dbReference type="EMBL" id="QDP94890.1"/>
    </source>
</evidence>
<dbReference type="RefSeq" id="WP_143984875.1">
    <property type="nucleotide sequence ID" value="NZ_CP041692.1"/>
</dbReference>
<reference evidence="1 2" key="1">
    <citation type="submission" date="2019-07" db="EMBL/GenBank/DDBJ databases">
        <title>Microlunatus dokdonensis sp. nov. isolated from the rhizospheric soil of the wild plant Elymus tsukushiensis.</title>
        <authorList>
            <person name="Ghim S.-Y."/>
            <person name="Hwang Y.-J."/>
            <person name="Son J.-S."/>
            <person name="Shin J.-H."/>
        </authorList>
    </citation>
    <scope>NUCLEOTIDE SEQUENCE [LARGE SCALE GENOMIC DNA]</scope>
    <source>
        <strain evidence="1 2">KUDC0627</strain>
    </source>
</reference>
<protein>
    <recommendedName>
        <fullName evidence="3">Antitoxin of type II TA system, VapB</fullName>
    </recommendedName>
</protein>
<evidence type="ECO:0000313" key="2">
    <source>
        <dbReference type="Proteomes" id="UP000319263"/>
    </source>
</evidence>
<dbReference type="Proteomes" id="UP000319263">
    <property type="component" value="Chromosome"/>
</dbReference>
<keyword evidence="2" id="KW-1185">Reference proteome</keyword>
<sequence>MKRLIDIDDDALERARKTLGLPTIKATVNAALRLAAGDPVAGETRPGIDDAIDALAGIEFDERATAWR</sequence>
<accession>A0A516PUT4</accession>
<dbReference type="InterPro" id="IPR019239">
    <property type="entry name" value="VapB_antitoxin"/>
</dbReference>
<dbReference type="EMBL" id="CP041692">
    <property type="protein sequence ID" value="QDP94890.1"/>
    <property type="molecule type" value="Genomic_DNA"/>
</dbReference>
<proteinExistence type="predicted"/>
<dbReference type="Pfam" id="PF09957">
    <property type="entry name" value="VapB_antitoxin"/>
    <property type="match status" value="1"/>
</dbReference>
<name>A0A516PUT4_9ACTN</name>
<gene>
    <name evidence="1" type="ORF">FOE78_02230</name>
</gene>
<dbReference type="OrthoDB" id="4563074at2"/>
<dbReference type="KEGG" id="mik:FOE78_02230"/>
<dbReference type="AlphaFoldDB" id="A0A516PUT4"/>